<dbReference type="Proteomes" id="UP001054945">
    <property type="component" value="Unassembled WGS sequence"/>
</dbReference>
<name>A0AAV4PWL9_CAEEX</name>
<evidence type="ECO:0000313" key="1">
    <source>
        <dbReference type="EMBL" id="GIY01530.1"/>
    </source>
</evidence>
<keyword evidence="2" id="KW-1185">Reference proteome</keyword>
<evidence type="ECO:0000313" key="2">
    <source>
        <dbReference type="Proteomes" id="UP001054945"/>
    </source>
</evidence>
<comment type="caution">
    <text evidence="1">The sequence shown here is derived from an EMBL/GenBank/DDBJ whole genome shotgun (WGS) entry which is preliminary data.</text>
</comment>
<proteinExistence type="predicted"/>
<dbReference type="AlphaFoldDB" id="A0AAV4PWL9"/>
<protein>
    <recommendedName>
        <fullName evidence="3">DUF1588 domain-containing protein</fullName>
    </recommendedName>
</protein>
<sequence>MIEFAPLSKIGTLKTKSPAREVIVWEINSKLRENSDCNRCHSRKSDLIELGTELGVTIPPEAVIVNIKRLITNSENYDEEFVKQVFERIIEERIKREENERLEKQRTFELEKLKLQNENKVMNQTSTEYDTNAPEVNKSLDLRNLMQRFNPKEGDITSFLILFERQAKRVGIEENDFCIPFIRIATL</sequence>
<dbReference type="EMBL" id="BPLR01005332">
    <property type="protein sequence ID" value="GIY01530.1"/>
    <property type="molecule type" value="Genomic_DNA"/>
</dbReference>
<organism evidence="1 2">
    <name type="scientific">Caerostris extrusa</name>
    <name type="common">Bark spider</name>
    <name type="synonym">Caerostris bankana</name>
    <dbReference type="NCBI Taxonomy" id="172846"/>
    <lineage>
        <taxon>Eukaryota</taxon>
        <taxon>Metazoa</taxon>
        <taxon>Ecdysozoa</taxon>
        <taxon>Arthropoda</taxon>
        <taxon>Chelicerata</taxon>
        <taxon>Arachnida</taxon>
        <taxon>Araneae</taxon>
        <taxon>Araneomorphae</taxon>
        <taxon>Entelegynae</taxon>
        <taxon>Araneoidea</taxon>
        <taxon>Araneidae</taxon>
        <taxon>Caerostris</taxon>
    </lineage>
</organism>
<accession>A0AAV4PWL9</accession>
<reference evidence="1 2" key="1">
    <citation type="submission" date="2021-06" db="EMBL/GenBank/DDBJ databases">
        <title>Caerostris extrusa draft genome.</title>
        <authorList>
            <person name="Kono N."/>
            <person name="Arakawa K."/>
        </authorList>
    </citation>
    <scope>NUCLEOTIDE SEQUENCE [LARGE SCALE GENOMIC DNA]</scope>
</reference>
<evidence type="ECO:0008006" key="3">
    <source>
        <dbReference type="Google" id="ProtNLM"/>
    </source>
</evidence>
<gene>
    <name evidence="1" type="ORF">CEXT_264301</name>
</gene>